<dbReference type="EMBL" id="JADBGQ010000008">
    <property type="protein sequence ID" value="KAG5384724.1"/>
    <property type="molecule type" value="Genomic_DNA"/>
</dbReference>
<gene>
    <name evidence="2" type="primary">A09g511710.1_BraROA</name>
    <name evidence="2" type="ORF">IGI04_036194</name>
</gene>
<keyword evidence="3" id="KW-1185">Reference proteome</keyword>
<evidence type="ECO:0008006" key="4">
    <source>
        <dbReference type="Google" id="ProtNLM"/>
    </source>
</evidence>
<proteinExistence type="predicted"/>
<dbReference type="Proteomes" id="UP000823674">
    <property type="component" value="Chromosome A09"/>
</dbReference>
<accession>A0ABQ7LDS6</accession>
<evidence type="ECO:0000313" key="3">
    <source>
        <dbReference type="Proteomes" id="UP000823674"/>
    </source>
</evidence>
<protein>
    <recommendedName>
        <fullName evidence="4">DUF4283 domain-containing protein</fullName>
    </recommendedName>
</protein>
<organism evidence="2 3">
    <name type="scientific">Brassica rapa subsp. trilocularis</name>
    <dbReference type="NCBI Taxonomy" id="1813537"/>
    <lineage>
        <taxon>Eukaryota</taxon>
        <taxon>Viridiplantae</taxon>
        <taxon>Streptophyta</taxon>
        <taxon>Embryophyta</taxon>
        <taxon>Tracheophyta</taxon>
        <taxon>Spermatophyta</taxon>
        <taxon>Magnoliopsida</taxon>
        <taxon>eudicotyledons</taxon>
        <taxon>Gunneridae</taxon>
        <taxon>Pentapetalae</taxon>
        <taxon>rosids</taxon>
        <taxon>malvids</taxon>
        <taxon>Brassicales</taxon>
        <taxon>Brassicaceae</taxon>
        <taxon>Brassiceae</taxon>
        <taxon>Brassica</taxon>
    </lineage>
</organism>
<evidence type="ECO:0000313" key="2">
    <source>
        <dbReference type="EMBL" id="KAG5384724.1"/>
    </source>
</evidence>
<feature type="region of interest" description="Disordered" evidence="1">
    <location>
        <begin position="178"/>
        <end position="197"/>
    </location>
</feature>
<reference evidence="2 3" key="1">
    <citation type="submission" date="2021-03" db="EMBL/GenBank/DDBJ databases">
        <authorList>
            <person name="King G.J."/>
            <person name="Bancroft I."/>
            <person name="Baten A."/>
            <person name="Bloomfield J."/>
            <person name="Borpatragohain P."/>
            <person name="He Z."/>
            <person name="Irish N."/>
            <person name="Irwin J."/>
            <person name="Liu K."/>
            <person name="Mauleon R.P."/>
            <person name="Moore J."/>
            <person name="Morris R."/>
            <person name="Ostergaard L."/>
            <person name="Wang B."/>
            <person name="Wells R."/>
        </authorList>
    </citation>
    <scope>NUCLEOTIDE SEQUENCE [LARGE SCALE GENOMIC DNA]</scope>
    <source>
        <strain evidence="2">R-o-18</strain>
        <tissue evidence="2">Leaf</tissue>
    </source>
</reference>
<sequence length="339" mass="37460">MRVCRWGARKSDVLLGICNRENVGAMEDQCMVMCGDWNFKRVFCGEFGKEEKLWEPVLSYWTPTSFELATGIRTPPVQLTSDGAIKYFVQHMKVKGAMNLFVRFERNVTFSEKDNIDDSGMGFVTPVAFGPKSSSKLGSGTSNGGYVSTGASKSNIVDLQDVEFLSEVERVEEVIKGGSEGGKGEALSQSSVGEEETVVEEVDELDARPRGYDEDFWSPLLKTDYKGSNAVNVIYNEEEIVAGLTKSSGPRRYTCTTNDAFDHVVEVGGSTVVDVDVPEHVKNMVLMPPLTTRPAGRRRKNRIPSTGEFPVAKKTKLVPNKCGRCRCEGHNRTRCTNPI</sequence>
<evidence type="ECO:0000256" key="1">
    <source>
        <dbReference type="SAM" id="MobiDB-lite"/>
    </source>
</evidence>
<name>A0ABQ7LDS6_BRACM</name>
<comment type="caution">
    <text evidence="2">The sequence shown here is derived from an EMBL/GenBank/DDBJ whole genome shotgun (WGS) entry which is preliminary data.</text>
</comment>